<dbReference type="EMBL" id="CAFAAL010000230">
    <property type="protein sequence ID" value="CAB4820007.1"/>
    <property type="molecule type" value="Genomic_DNA"/>
</dbReference>
<evidence type="ECO:0000313" key="3">
    <source>
        <dbReference type="EMBL" id="CAB4880182.1"/>
    </source>
</evidence>
<dbReference type="Gene3D" id="2.30.110.10">
    <property type="entry name" value="Electron Transport, Fmn-binding Protein, Chain A"/>
    <property type="match status" value="1"/>
</dbReference>
<gene>
    <name evidence="1" type="ORF">UFOPK2880_01794</name>
    <name evidence="2" type="ORF">UFOPK3004_01776</name>
    <name evidence="3" type="ORF">UFOPK3304_01567</name>
    <name evidence="4" type="ORF">UFOPK3494_01779</name>
    <name evidence="5" type="ORF">UFOPK4134_01758</name>
</gene>
<dbReference type="EMBL" id="CAFBPS010000204">
    <property type="protein sequence ID" value="CAB5037450.1"/>
    <property type="molecule type" value="Genomic_DNA"/>
</dbReference>
<dbReference type="InterPro" id="IPR012349">
    <property type="entry name" value="Split_barrel_FMN-bd"/>
</dbReference>
<evidence type="ECO:0000313" key="1">
    <source>
        <dbReference type="EMBL" id="CAB4787339.1"/>
    </source>
</evidence>
<dbReference type="EMBL" id="CAFBMF010000187">
    <property type="protein sequence ID" value="CAB4915434.1"/>
    <property type="molecule type" value="Genomic_DNA"/>
</dbReference>
<organism evidence="1">
    <name type="scientific">freshwater metagenome</name>
    <dbReference type="NCBI Taxonomy" id="449393"/>
    <lineage>
        <taxon>unclassified sequences</taxon>
        <taxon>metagenomes</taxon>
        <taxon>ecological metagenomes</taxon>
    </lineage>
</organism>
<dbReference type="SUPFAM" id="SSF50475">
    <property type="entry name" value="FMN-binding split barrel"/>
    <property type="match status" value="1"/>
</dbReference>
<evidence type="ECO:0000313" key="4">
    <source>
        <dbReference type="EMBL" id="CAB4915434.1"/>
    </source>
</evidence>
<name>A0A6J6WTF7_9ZZZZ</name>
<dbReference type="EMBL" id="CAFBLJ010000110">
    <property type="protein sequence ID" value="CAB4880182.1"/>
    <property type="molecule type" value="Genomic_DNA"/>
</dbReference>
<dbReference type="NCBIfam" id="TIGR03666">
    <property type="entry name" value="Rv2061_F420"/>
    <property type="match status" value="1"/>
</dbReference>
<protein>
    <submittedName>
        <fullName evidence="1">Unannotated protein</fullName>
    </submittedName>
</protein>
<proteinExistence type="predicted"/>
<evidence type="ECO:0000313" key="5">
    <source>
        <dbReference type="EMBL" id="CAB5037450.1"/>
    </source>
</evidence>
<accession>A0A6J6WTF7</accession>
<dbReference type="AlphaFoldDB" id="A0A6J6WTF7"/>
<dbReference type="InterPro" id="IPR019965">
    <property type="entry name" value="PPOX_F420-dep_Rv2061_put"/>
</dbReference>
<sequence length="136" mass="14867">MSGCIEMNAEIAHNRYVLFSTFRKSGVAVKTAVWIAPFGNNEACFTVSGDSGKVKRLRNNPNATLQQCDVRGRVVAGTPIVEATARVVTGADCEPVNVAMRNKYKIQFRLLTWSSAITSKIKRQSDADAAIIVTFK</sequence>
<evidence type="ECO:0000313" key="2">
    <source>
        <dbReference type="EMBL" id="CAB4820007.1"/>
    </source>
</evidence>
<reference evidence="1" key="1">
    <citation type="submission" date="2020-05" db="EMBL/GenBank/DDBJ databases">
        <authorList>
            <person name="Chiriac C."/>
            <person name="Salcher M."/>
            <person name="Ghai R."/>
            <person name="Kavagutti S V."/>
        </authorList>
    </citation>
    <scope>NUCLEOTIDE SEQUENCE</scope>
</reference>
<dbReference type="EMBL" id="CAEZZP010000170">
    <property type="protein sequence ID" value="CAB4787339.1"/>
    <property type="molecule type" value="Genomic_DNA"/>
</dbReference>